<dbReference type="VEuPathDB" id="FungiDB:RhiirA1_503490"/>
<comment type="caution">
    <text evidence="2">The sequence shown here is derived from an EMBL/GenBank/DDBJ whole genome shotgun (WGS) entry which is preliminary data.</text>
</comment>
<evidence type="ECO:0000313" key="2">
    <source>
        <dbReference type="EMBL" id="PKY62292.1"/>
    </source>
</evidence>
<evidence type="ECO:0000256" key="1">
    <source>
        <dbReference type="SAM" id="MobiDB-lite"/>
    </source>
</evidence>
<name>A0A2I1HTU5_9GLOM</name>
<sequence length="209" mass="24128">MKNPYHPLFLKGIVTITKEIQKKSLYSTPELFKEHFEVYIEKGSKGYINDIGRHRWDSRFYSEFMPICLDKMKNCRGILAKEIRATLFKTCNILEIKTNSVDNTGLFVINGIIMKAMPKESKENCLTPSIISFALAVCCIVLNPYSNEIRCIEDAIKQRSSIFLVLLNEDTFPKESDISEIQEGSREMTNYNDNVEEISEDDDDARLFE</sequence>
<dbReference type="VEuPathDB" id="FungiDB:RhiirA1_471325"/>
<accession>A0A2I1HTU5</accession>
<reference evidence="2 3" key="1">
    <citation type="submission" date="2015-10" db="EMBL/GenBank/DDBJ databases">
        <title>Genome analyses suggest a sexual origin of heterokaryosis in a supposedly ancient asexual fungus.</title>
        <authorList>
            <person name="Ropars J."/>
            <person name="Sedzielewska K."/>
            <person name="Noel J."/>
            <person name="Charron P."/>
            <person name="Farinelli L."/>
            <person name="Marton T."/>
            <person name="Kruger M."/>
            <person name="Pelin A."/>
            <person name="Brachmann A."/>
            <person name="Corradi N."/>
        </authorList>
    </citation>
    <scope>NUCLEOTIDE SEQUENCE [LARGE SCALE GENOMIC DNA]</scope>
    <source>
        <strain evidence="2 3">A4</strain>
    </source>
</reference>
<evidence type="ECO:0000313" key="3">
    <source>
        <dbReference type="Proteomes" id="UP000234323"/>
    </source>
</evidence>
<dbReference type="AlphaFoldDB" id="A0A2I1HTU5"/>
<organism evidence="2 3">
    <name type="scientific">Rhizophagus irregularis</name>
    <dbReference type="NCBI Taxonomy" id="588596"/>
    <lineage>
        <taxon>Eukaryota</taxon>
        <taxon>Fungi</taxon>
        <taxon>Fungi incertae sedis</taxon>
        <taxon>Mucoromycota</taxon>
        <taxon>Glomeromycotina</taxon>
        <taxon>Glomeromycetes</taxon>
        <taxon>Glomerales</taxon>
        <taxon>Glomeraceae</taxon>
        <taxon>Rhizophagus</taxon>
    </lineage>
</organism>
<feature type="region of interest" description="Disordered" evidence="1">
    <location>
        <begin position="179"/>
        <end position="209"/>
    </location>
</feature>
<protein>
    <submittedName>
        <fullName evidence="2">Uncharacterized protein</fullName>
    </submittedName>
</protein>
<dbReference type="VEuPathDB" id="FungiDB:FUN_004271"/>
<feature type="compositionally biased region" description="Acidic residues" evidence="1">
    <location>
        <begin position="194"/>
        <end position="209"/>
    </location>
</feature>
<dbReference type="Proteomes" id="UP000234323">
    <property type="component" value="Unassembled WGS sequence"/>
</dbReference>
<dbReference type="EMBL" id="LLXI01006825">
    <property type="protein sequence ID" value="PKY62292.1"/>
    <property type="molecule type" value="Genomic_DNA"/>
</dbReference>
<proteinExistence type="predicted"/>
<keyword evidence="3" id="KW-1185">Reference proteome</keyword>
<gene>
    <name evidence="2" type="ORF">RhiirA4_551189</name>
</gene>
<dbReference type="VEuPathDB" id="FungiDB:RhiirFUN_016723"/>